<dbReference type="GO" id="GO:0005737">
    <property type="term" value="C:cytoplasm"/>
    <property type="evidence" value="ECO:0007669"/>
    <property type="project" value="UniProtKB-SubCell"/>
</dbReference>
<feature type="domain" description="Helix-hairpin-helix DNA-binding motif class 1" evidence="23">
    <location>
        <begin position="53"/>
        <end position="72"/>
    </location>
</feature>
<keyword evidence="12" id="KW-0832">Ubl conjugation</keyword>
<dbReference type="Proteomes" id="UP001597052">
    <property type="component" value="Unassembled WGS sequence"/>
</dbReference>
<evidence type="ECO:0000256" key="18">
    <source>
        <dbReference type="ARBA" id="ARBA00044632"/>
    </source>
</evidence>
<evidence type="ECO:0000256" key="9">
    <source>
        <dbReference type="ARBA" id="ARBA00022695"/>
    </source>
</evidence>
<keyword evidence="26" id="KW-0378">Hydrolase</keyword>
<comment type="catalytic activity">
    <reaction evidence="19">
        <text>a 5'-end 2'-deoxyribose-2'-deoxyribonucleotide-DNA = (2E,4S)-4-hydroxypenten-2-al-5-phosphate + a 5'-end 5'-phospho-2'-deoxyribonucleoside-DNA + H(+)</text>
        <dbReference type="Rhea" id="RHEA:76255"/>
        <dbReference type="Rhea" id="RHEA-COMP:13180"/>
        <dbReference type="Rhea" id="RHEA-COMP:18657"/>
        <dbReference type="ChEBI" id="CHEBI:15378"/>
        <dbReference type="ChEBI" id="CHEBI:136412"/>
        <dbReference type="ChEBI" id="CHEBI:195194"/>
        <dbReference type="ChEBI" id="CHEBI:195195"/>
    </reaction>
</comment>
<proteinExistence type="predicted"/>
<keyword evidence="14" id="KW-0915">Sodium</keyword>
<evidence type="ECO:0000256" key="7">
    <source>
        <dbReference type="ARBA" id="ARBA00022634"/>
    </source>
</evidence>
<evidence type="ECO:0000256" key="3">
    <source>
        <dbReference type="ARBA" id="ARBA00012417"/>
    </source>
</evidence>
<feature type="domain" description="Helix-hairpin-helix DNA-binding motif class 1" evidence="23">
    <location>
        <begin position="128"/>
        <end position="147"/>
    </location>
</feature>
<keyword evidence="26" id="KW-0540">Nuclease</keyword>
<evidence type="ECO:0000256" key="20">
    <source>
        <dbReference type="ARBA" id="ARBA00045548"/>
    </source>
</evidence>
<comment type="cofactor">
    <cofactor evidence="1">
        <name>Mg(2+)</name>
        <dbReference type="ChEBI" id="CHEBI:18420"/>
    </cofactor>
</comment>
<dbReference type="SUPFAM" id="SSF47802">
    <property type="entry name" value="DNA polymerase beta, N-terminal domain-like"/>
    <property type="match status" value="1"/>
</dbReference>
<keyword evidence="8" id="KW-0808">Transferase</keyword>
<dbReference type="EC" id="4.2.99.18" evidence="4"/>
<dbReference type="CDD" id="cd00141">
    <property type="entry name" value="NT_POLXc"/>
    <property type="match status" value="1"/>
</dbReference>
<dbReference type="EMBL" id="JBHUDM010000001">
    <property type="protein sequence ID" value="MFD1640767.1"/>
    <property type="molecule type" value="Genomic_DNA"/>
</dbReference>
<dbReference type="Pfam" id="PF14520">
    <property type="entry name" value="HHH_5"/>
    <property type="match status" value="1"/>
</dbReference>
<dbReference type="Pfam" id="PF14791">
    <property type="entry name" value="DNA_pol_B_thumb"/>
    <property type="match status" value="1"/>
</dbReference>
<comment type="catalytic activity">
    <reaction evidence="21">
        <text>DNA(n) + a 2'-deoxyribonucleoside 5'-triphosphate = DNA(n+1) + diphosphate</text>
        <dbReference type="Rhea" id="RHEA:22508"/>
        <dbReference type="Rhea" id="RHEA-COMP:17339"/>
        <dbReference type="Rhea" id="RHEA-COMP:17340"/>
        <dbReference type="ChEBI" id="CHEBI:33019"/>
        <dbReference type="ChEBI" id="CHEBI:61560"/>
        <dbReference type="ChEBI" id="CHEBI:173112"/>
        <dbReference type="EC" id="2.7.7.7"/>
    </reaction>
</comment>
<dbReference type="SMART" id="SM00481">
    <property type="entry name" value="POLIIIAc"/>
    <property type="match status" value="1"/>
</dbReference>
<dbReference type="AlphaFoldDB" id="A0ABD6D5Z0"/>
<evidence type="ECO:0000256" key="22">
    <source>
        <dbReference type="SAM" id="MobiDB-lite"/>
    </source>
</evidence>
<dbReference type="GO" id="GO:0006281">
    <property type="term" value="P:DNA repair"/>
    <property type="evidence" value="ECO:0007669"/>
    <property type="project" value="UniProtKB-KW"/>
</dbReference>
<dbReference type="GO" id="GO:0140078">
    <property type="term" value="F:class I DNA-(apurinic or apyrimidinic site) endonuclease activity"/>
    <property type="evidence" value="ECO:0007669"/>
    <property type="project" value="UniProtKB-EC"/>
</dbReference>
<sequence>MSYNDEIARLLSEFADRLEADGVEYKPNAYRRAAENIADHPEPIDQLAMTGQEAVEKIDRVGDAIASKVVEYVETGRIEELDELRESMPVDIEALTSVEGVGPKTVGSLYTELGITDLDELEAAAEAGEIREIKGFGAKTEQNILDNIPFARQSQQRERLGDARPVADRVLEFLEAVEAVERVEVAGSIRRWKDTIGDVDVLAASADSEAVVAAFTDWDEADDVIEAGSHKSSLRADDMRVDLRVVVPREFGAALQYFTGSKDHNVRLRNVAIDQERKLNEYGVFDVSGLDDPEESTAEDARREGVRLGGAAEEEMYDALGLDWIPPELREDTGEIQAAADGELPALLEASAIRGDLHTHTEWSDGRYSVQEMAEAAADRGYGFHAVTDHATGAGIIESIGLTDADLREQADEIAAVRDEVDIDLLHGVETNIEADGSLSTADDVLADLDVVVASPHSALDQDTETATERLCTAIEHPAVDIIGHPTGRMINNREGLPVDFAAVAECAAEHGTALEINANPMRLDLHGEAVRAVVEAGGTIAINTDAHGPGAFDNVRYGVQTARRGWAEAENVINTWDSDRLRSFISS</sequence>
<accession>A0ABD6D5Z0</accession>
<keyword evidence="26" id="KW-0269">Exonuclease</keyword>
<evidence type="ECO:0000256" key="16">
    <source>
        <dbReference type="ARBA" id="ARBA00035717"/>
    </source>
</evidence>
<dbReference type="InterPro" id="IPR027421">
    <property type="entry name" value="DNA_pol_lamdba_lyase_dom_sf"/>
</dbReference>
<dbReference type="PRINTS" id="PR00870">
    <property type="entry name" value="DNAPOLXBETA"/>
</dbReference>
<dbReference type="PANTHER" id="PTHR36928:SF1">
    <property type="entry name" value="PHOSPHATASE YCDX-RELATED"/>
    <property type="match status" value="1"/>
</dbReference>
<dbReference type="InterPro" id="IPR029398">
    <property type="entry name" value="PolB_thumb"/>
</dbReference>
<keyword evidence="27" id="KW-1185">Reference proteome</keyword>
<evidence type="ECO:0000256" key="19">
    <source>
        <dbReference type="ARBA" id="ARBA00044678"/>
    </source>
</evidence>
<keyword evidence="10" id="KW-0235">DNA replication</keyword>
<dbReference type="GO" id="GO:0004527">
    <property type="term" value="F:exonuclease activity"/>
    <property type="evidence" value="ECO:0007669"/>
    <property type="project" value="UniProtKB-KW"/>
</dbReference>
<evidence type="ECO:0000256" key="1">
    <source>
        <dbReference type="ARBA" id="ARBA00001946"/>
    </source>
</evidence>
<evidence type="ECO:0000256" key="4">
    <source>
        <dbReference type="ARBA" id="ARBA00012720"/>
    </source>
</evidence>
<dbReference type="CDD" id="cd07436">
    <property type="entry name" value="PHP_PolX"/>
    <property type="match status" value="1"/>
</dbReference>
<evidence type="ECO:0000313" key="26">
    <source>
        <dbReference type="EMBL" id="MFD1640767.1"/>
    </source>
</evidence>
<organism evidence="26 27">
    <name type="scientific">Halohasta litorea</name>
    <dbReference type="NCBI Taxonomy" id="869891"/>
    <lineage>
        <taxon>Archaea</taxon>
        <taxon>Methanobacteriati</taxon>
        <taxon>Methanobacteriota</taxon>
        <taxon>Stenosarchaea group</taxon>
        <taxon>Halobacteria</taxon>
        <taxon>Halobacteriales</taxon>
        <taxon>Haloferacaceae</taxon>
        <taxon>Halohasta</taxon>
    </lineage>
</organism>
<keyword evidence="13" id="KW-0239">DNA-directed DNA polymerase</keyword>
<keyword evidence="7" id="KW-0237">DNA synthesis</keyword>
<dbReference type="InterPro" id="IPR003583">
    <property type="entry name" value="Hlx-hairpin-Hlx_DNA-bd_motif"/>
</dbReference>
<evidence type="ECO:0000256" key="17">
    <source>
        <dbReference type="ARBA" id="ARBA00035726"/>
    </source>
</evidence>
<dbReference type="SUPFAM" id="SSF89550">
    <property type="entry name" value="PHP domain-like"/>
    <property type="match status" value="1"/>
</dbReference>
<gene>
    <name evidence="26" type="primary">polX</name>
    <name evidence="26" type="ORF">ACFSBW_02600</name>
</gene>
<evidence type="ECO:0000256" key="14">
    <source>
        <dbReference type="ARBA" id="ARBA00023053"/>
    </source>
</evidence>
<feature type="domain" description="Helix-hairpin-helix DNA-binding motif class 1" evidence="23">
    <location>
        <begin position="93"/>
        <end position="112"/>
    </location>
</feature>
<evidence type="ECO:0000256" key="11">
    <source>
        <dbReference type="ARBA" id="ARBA00022763"/>
    </source>
</evidence>
<dbReference type="Gene3D" id="3.30.460.10">
    <property type="entry name" value="Beta Polymerase, domain 2"/>
    <property type="match status" value="1"/>
</dbReference>
<dbReference type="GO" id="GO:0003887">
    <property type="term" value="F:DNA-directed DNA polymerase activity"/>
    <property type="evidence" value="ECO:0007669"/>
    <property type="project" value="UniProtKB-KW"/>
</dbReference>
<feature type="domain" description="Polymerase/histidinol phosphatase N-terminal" evidence="24">
    <location>
        <begin position="355"/>
        <end position="435"/>
    </location>
</feature>
<dbReference type="Gene3D" id="1.10.150.110">
    <property type="entry name" value="DNA polymerase beta, N-terminal domain-like"/>
    <property type="match status" value="1"/>
</dbReference>
<evidence type="ECO:0000313" key="27">
    <source>
        <dbReference type="Proteomes" id="UP001597052"/>
    </source>
</evidence>
<evidence type="ECO:0000256" key="8">
    <source>
        <dbReference type="ARBA" id="ARBA00022679"/>
    </source>
</evidence>
<dbReference type="Gene3D" id="3.20.20.140">
    <property type="entry name" value="Metal-dependent hydrolases"/>
    <property type="match status" value="1"/>
</dbReference>
<evidence type="ECO:0000256" key="5">
    <source>
        <dbReference type="ARBA" id="ARBA00020020"/>
    </source>
</evidence>
<evidence type="ECO:0000256" key="6">
    <source>
        <dbReference type="ARBA" id="ARBA00022481"/>
    </source>
</evidence>
<dbReference type="InterPro" id="IPR043519">
    <property type="entry name" value="NT_sf"/>
</dbReference>
<keyword evidence="15" id="KW-0234">DNA repair</keyword>
<evidence type="ECO:0000256" key="21">
    <source>
        <dbReference type="ARBA" id="ARBA00049244"/>
    </source>
</evidence>
<evidence type="ECO:0000259" key="23">
    <source>
        <dbReference type="SMART" id="SM00278"/>
    </source>
</evidence>
<dbReference type="InterPro" id="IPR002008">
    <property type="entry name" value="DNA_pol_X_beta-like"/>
</dbReference>
<dbReference type="InterPro" id="IPR037160">
    <property type="entry name" value="DNA_Pol_thumb_sf"/>
</dbReference>
<dbReference type="InterPro" id="IPR050243">
    <property type="entry name" value="PHP_phosphatase"/>
</dbReference>
<name>A0ABD6D5Z0_9EURY</name>
<dbReference type="EC" id="2.7.7.7" evidence="3"/>
<evidence type="ECO:0000256" key="2">
    <source>
        <dbReference type="ARBA" id="ARBA00004496"/>
    </source>
</evidence>
<dbReference type="SMART" id="SM00483">
    <property type="entry name" value="POLXc"/>
    <property type="match status" value="1"/>
</dbReference>
<evidence type="ECO:0000259" key="25">
    <source>
        <dbReference type="SMART" id="SM00483"/>
    </source>
</evidence>
<dbReference type="Pfam" id="PF14716">
    <property type="entry name" value="HHH_8"/>
    <property type="match status" value="1"/>
</dbReference>
<comment type="caution">
    <text evidence="26">The sequence shown here is derived from an EMBL/GenBank/DDBJ whole genome shotgun (WGS) entry which is preliminary data.</text>
</comment>
<protein>
    <recommendedName>
        <fullName evidence="5">DNA polymerase beta</fullName>
        <ecNumber evidence="3">2.7.7.7</ecNumber>
        <ecNumber evidence="4">4.2.99.18</ecNumber>
    </recommendedName>
    <alternativeName>
        <fullName evidence="16">5'-deoxyribose-phosphate lyase</fullName>
    </alternativeName>
    <alternativeName>
        <fullName evidence="17">AP lyase</fullName>
    </alternativeName>
</protein>
<dbReference type="InterPro" id="IPR002054">
    <property type="entry name" value="DNA-dir_DNA_pol_X"/>
</dbReference>
<keyword evidence="11" id="KW-0227">DNA damage</keyword>
<keyword evidence="9" id="KW-0548">Nucleotidyltransferase</keyword>
<feature type="compositionally biased region" description="Acidic residues" evidence="22">
    <location>
        <begin position="289"/>
        <end position="298"/>
    </location>
</feature>
<feature type="region of interest" description="Disordered" evidence="22">
    <location>
        <begin position="286"/>
        <end position="309"/>
    </location>
</feature>
<evidence type="ECO:0000256" key="12">
    <source>
        <dbReference type="ARBA" id="ARBA00022843"/>
    </source>
</evidence>
<dbReference type="Pfam" id="PF02811">
    <property type="entry name" value="PHP"/>
    <property type="match status" value="1"/>
</dbReference>
<dbReference type="InterPro" id="IPR022311">
    <property type="entry name" value="PolX-like"/>
</dbReference>
<comment type="subcellular location">
    <subcellularLocation>
        <location evidence="2">Cytoplasm</location>
    </subcellularLocation>
</comment>
<keyword evidence="6" id="KW-0488">Methylation</keyword>
<feature type="domain" description="DNA-directed DNA polymerase X" evidence="25">
    <location>
        <begin position="1"/>
        <end position="331"/>
    </location>
</feature>
<dbReference type="SUPFAM" id="SSF81301">
    <property type="entry name" value="Nucleotidyltransferase"/>
    <property type="match status" value="1"/>
</dbReference>
<reference evidence="26 27" key="1">
    <citation type="journal article" date="2019" name="Int. J. Syst. Evol. Microbiol.">
        <title>The Global Catalogue of Microorganisms (GCM) 10K type strain sequencing project: providing services to taxonomists for standard genome sequencing and annotation.</title>
        <authorList>
            <consortium name="The Broad Institute Genomics Platform"/>
            <consortium name="The Broad Institute Genome Sequencing Center for Infectious Disease"/>
            <person name="Wu L."/>
            <person name="Ma J."/>
        </authorList>
    </citation>
    <scope>NUCLEOTIDE SEQUENCE [LARGE SCALE GENOMIC DNA]</scope>
    <source>
        <strain evidence="26 27">CGMCC 1.10593</strain>
    </source>
</reference>
<evidence type="ECO:0000256" key="13">
    <source>
        <dbReference type="ARBA" id="ARBA00022932"/>
    </source>
</evidence>
<evidence type="ECO:0000256" key="10">
    <source>
        <dbReference type="ARBA" id="ARBA00022705"/>
    </source>
</evidence>
<dbReference type="InterPro" id="IPR016195">
    <property type="entry name" value="Pol/histidinol_Pase-like"/>
</dbReference>
<comment type="catalytic activity">
    <reaction evidence="18">
        <text>2'-deoxyribonucleotide-(2'-deoxyribose 5'-phosphate)-2'-deoxyribonucleotide-DNA = a 3'-end 2'-deoxyribonucleotide-(2,3-dehydro-2,3-deoxyribose 5'-phosphate)-DNA + a 5'-end 5'-phospho-2'-deoxyribonucleoside-DNA + H(+)</text>
        <dbReference type="Rhea" id="RHEA:66592"/>
        <dbReference type="Rhea" id="RHEA-COMP:13180"/>
        <dbReference type="Rhea" id="RHEA-COMP:16897"/>
        <dbReference type="Rhea" id="RHEA-COMP:17067"/>
        <dbReference type="ChEBI" id="CHEBI:15378"/>
        <dbReference type="ChEBI" id="CHEBI:136412"/>
        <dbReference type="ChEBI" id="CHEBI:157695"/>
        <dbReference type="ChEBI" id="CHEBI:167181"/>
        <dbReference type="EC" id="4.2.99.18"/>
    </reaction>
</comment>
<dbReference type="NCBIfam" id="NF006375">
    <property type="entry name" value="PRK08609.1"/>
    <property type="match status" value="1"/>
</dbReference>
<dbReference type="SMART" id="SM00278">
    <property type="entry name" value="HhH1"/>
    <property type="match status" value="3"/>
</dbReference>
<evidence type="ECO:0000256" key="15">
    <source>
        <dbReference type="ARBA" id="ARBA00023204"/>
    </source>
</evidence>
<dbReference type="PIRSF" id="PIRSF005047">
    <property type="entry name" value="UCP005047_YshC"/>
    <property type="match status" value="1"/>
</dbReference>
<dbReference type="InterPro" id="IPR003141">
    <property type="entry name" value="Pol/His_phosphatase_N"/>
</dbReference>
<dbReference type="InterPro" id="IPR047967">
    <property type="entry name" value="PolX_PHP"/>
</dbReference>
<dbReference type="Gene3D" id="1.10.150.20">
    <property type="entry name" value="5' to 3' exonuclease, C-terminal subdomain"/>
    <property type="match status" value="1"/>
</dbReference>
<dbReference type="InterPro" id="IPR004013">
    <property type="entry name" value="PHP_dom"/>
</dbReference>
<dbReference type="RefSeq" id="WP_256394465.1">
    <property type="nucleotide sequence ID" value="NZ_JANHDJ010000001.1"/>
</dbReference>
<dbReference type="PANTHER" id="PTHR36928">
    <property type="entry name" value="PHOSPHATASE YCDX-RELATED"/>
    <property type="match status" value="1"/>
</dbReference>
<evidence type="ECO:0000259" key="24">
    <source>
        <dbReference type="SMART" id="SM00481"/>
    </source>
</evidence>
<dbReference type="Gene3D" id="3.30.210.10">
    <property type="entry name" value="DNA polymerase, thumb domain"/>
    <property type="match status" value="1"/>
</dbReference>
<comment type="function">
    <text evidence="20">Repair polymerase that plays a key role in base-excision repair. During this process, the damaged base is excised by specific DNA glycosylases, the DNA backbone is nicked at the abasic site by an apurinic/apyrimidic (AP) endonuclease, and POLB removes 5'-deoxyribose-phosphate from the preincised AP site acting as a 5'-deoxyribose-phosphate lyase (5'-dRP lyase); through its DNA polymerase activity, it adds one nucleotide to the 3' end of the arising single-nucleotide gap. Conducts 'gap-filling' DNA synthesis in a stepwise distributive fashion rather than in a processive fashion as for other DNA polymerases. It is also able to cleave sugar-phosphate bonds 3' to an intact AP site, acting as an AP lyase.</text>
</comment>
<dbReference type="InterPro" id="IPR010996">
    <property type="entry name" value="HHH_MUS81"/>
</dbReference>